<keyword evidence="2" id="KW-0812">Transmembrane</keyword>
<feature type="compositionally biased region" description="Pro residues" evidence="1">
    <location>
        <begin position="53"/>
        <end position="68"/>
    </location>
</feature>
<feature type="compositionally biased region" description="Pro residues" evidence="1">
    <location>
        <begin position="16"/>
        <end position="30"/>
    </location>
</feature>
<feature type="transmembrane region" description="Helical" evidence="2">
    <location>
        <begin position="111"/>
        <end position="132"/>
    </location>
</feature>
<dbReference type="EMBL" id="VKHS01000139">
    <property type="protein sequence ID" value="MBB0229568.1"/>
    <property type="molecule type" value="Genomic_DNA"/>
</dbReference>
<keyword evidence="2" id="KW-1133">Transmembrane helix</keyword>
<keyword evidence="2" id="KW-0472">Membrane</keyword>
<evidence type="ECO:0000313" key="4">
    <source>
        <dbReference type="Proteomes" id="UP000530234"/>
    </source>
</evidence>
<feature type="compositionally biased region" description="Low complexity" evidence="1">
    <location>
        <begin position="32"/>
        <end position="52"/>
    </location>
</feature>
<evidence type="ECO:0000313" key="3">
    <source>
        <dbReference type="EMBL" id="MBB0229568.1"/>
    </source>
</evidence>
<feature type="region of interest" description="Disordered" evidence="1">
    <location>
        <begin position="316"/>
        <end position="341"/>
    </location>
</feature>
<evidence type="ECO:0000256" key="1">
    <source>
        <dbReference type="SAM" id="MobiDB-lite"/>
    </source>
</evidence>
<reference evidence="4" key="1">
    <citation type="submission" date="2019-10" db="EMBL/GenBank/DDBJ databases">
        <title>Streptomyces sp. nov., a novel actinobacterium isolated from alkaline environment.</title>
        <authorList>
            <person name="Golinska P."/>
        </authorList>
    </citation>
    <scope>NUCLEOTIDE SEQUENCE [LARGE SCALE GENOMIC DNA]</scope>
    <source>
        <strain evidence="4">DSM 42108</strain>
    </source>
</reference>
<sequence>MSHQQPGPYGQQGPQPGQPGPYGTPPPGQPPAGGNPYAQPQPGAQPGYGYPQQQPPGQPGYGYPPPGGQPGQPGYGYPQQPGQPGYGYPQQPGAPVPPGGQAGRSGKGRNVGITVAVVAALAVVGGGLYAVLSGGDNALGSDDGTRYDLTLPQQTGDFELMEEDNSILLSEQELEEAGLTDMEGVGGSYIEPDPDAPIPDWGRVGLGFAGMWGEVENPQQTVDLLFLQFAQSISEEEGQEIELVGTAESFTYEEAALKCQIARGTEEDPDLGYTMEITVCAWADYSTVGLTYYLPFPELPADVDPLAEEMPEVRAPETIPTGEAADHTRQLREDALVERTG</sequence>
<keyword evidence="4" id="KW-1185">Reference proteome</keyword>
<dbReference type="Proteomes" id="UP000530234">
    <property type="component" value="Unassembled WGS sequence"/>
</dbReference>
<comment type="caution">
    <text evidence="3">The sequence shown here is derived from an EMBL/GenBank/DDBJ whole genome shotgun (WGS) entry which is preliminary data.</text>
</comment>
<feature type="compositionally biased region" description="Basic and acidic residues" evidence="1">
    <location>
        <begin position="324"/>
        <end position="341"/>
    </location>
</feature>
<proteinExistence type="predicted"/>
<name>A0A7W3XW79_9ACTN</name>
<organism evidence="3 4">
    <name type="scientific">Streptomyces calidiresistens</name>
    <dbReference type="NCBI Taxonomy" id="1485586"/>
    <lineage>
        <taxon>Bacteria</taxon>
        <taxon>Bacillati</taxon>
        <taxon>Actinomycetota</taxon>
        <taxon>Actinomycetes</taxon>
        <taxon>Kitasatosporales</taxon>
        <taxon>Streptomycetaceae</taxon>
        <taxon>Streptomyces</taxon>
    </lineage>
</organism>
<dbReference type="RefSeq" id="WP_182662174.1">
    <property type="nucleotide sequence ID" value="NZ_VKHS01000139.1"/>
</dbReference>
<protein>
    <submittedName>
        <fullName evidence="3">Uncharacterized protein</fullName>
    </submittedName>
</protein>
<evidence type="ECO:0000256" key="2">
    <source>
        <dbReference type="SAM" id="Phobius"/>
    </source>
</evidence>
<dbReference type="AlphaFoldDB" id="A0A7W3XW79"/>
<feature type="compositionally biased region" description="Low complexity" evidence="1">
    <location>
        <begin position="75"/>
        <end position="91"/>
    </location>
</feature>
<feature type="region of interest" description="Disordered" evidence="1">
    <location>
        <begin position="1"/>
        <end position="107"/>
    </location>
</feature>
<gene>
    <name evidence="3" type="ORF">FOE67_08585</name>
</gene>
<feature type="compositionally biased region" description="Low complexity" evidence="1">
    <location>
        <begin position="1"/>
        <end position="15"/>
    </location>
</feature>
<accession>A0A7W3XW79</accession>